<keyword evidence="2" id="KW-0805">Transcription regulation</keyword>
<dbReference type="InterPro" id="IPR003690">
    <property type="entry name" value="MTERF"/>
</dbReference>
<evidence type="ECO:0000256" key="3">
    <source>
        <dbReference type="ARBA" id="ARBA00022946"/>
    </source>
</evidence>
<keyword evidence="3" id="KW-0809">Transit peptide</keyword>
<organism evidence="4 5">
    <name type="scientific">Tetracentron sinense</name>
    <name type="common">Spur-leaf</name>
    <dbReference type="NCBI Taxonomy" id="13715"/>
    <lineage>
        <taxon>Eukaryota</taxon>
        <taxon>Viridiplantae</taxon>
        <taxon>Streptophyta</taxon>
        <taxon>Embryophyta</taxon>
        <taxon>Tracheophyta</taxon>
        <taxon>Spermatophyta</taxon>
        <taxon>Magnoliopsida</taxon>
        <taxon>Trochodendrales</taxon>
        <taxon>Trochodendraceae</taxon>
        <taxon>Tetracentron</taxon>
    </lineage>
</organism>
<dbReference type="AlphaFoldDB" id="A0A834ZJS1"/>
<dbReference type="Proteomes" id="UP000655225">
    <property type="component" value="Unassembled WGS sequence"/>
</dbReference>
<comment type="caution">
    <text evidence="4">The sequence shown here is derived from an EMBL/GenBank/DDBJ whole genome shotgun (WGS) entry which is preliminary data.</text>
</comment>
<sequence length="382" mass="43055">MFRFVCKLKVEISTVQLYFIQKNQSISTSSINKHSFTVSYLVYSCGLSKEIAIAASKKIHLQTSDRADSVLSLFSNHGFTKTHISKLITRRPSLLLSDPEKTLSPKIDFLLSRGISGPELVKMVCRDPSVLGRSVELQLIPSFDYLKSVLHTDKNVAATFKRTTWFVRTNLQQVIEPNIALLRAHGVPESRISTLLMNQPRALLQKAGRFNEILEKIKGLGFDSLSSRFVLMIPVITGMTEITWQEKLAVYSRWGWSEEQIHSAIRKQPLCMITSEKKIMEVMDFLVNTMGLKSSVIANCPSILLLSLEKRIIPRCSVVQVLLSKGLIEKDFSISTLLIPSEERFLKKYVTKYLVEVPQLVEVYHGKIGLQGLAIGLRKSVG</sequence>
<gene>
    <name evidence="4" type="ORF">HHK36_004802</name>
</gene>
<keyword evidence="5" id="KW-1185">Reference proteome</keyword>
<dbReference type="OrthoDB" id="637682at2759"/>
<evidence type="ECO:0000256" key="2">
    <source>
        <dbReference type="ARBA" id="ARBA00022472"/>
    </source>
</evidence>
<protein>
    <submittedName>
        <fullName evidence="4">Uncharacterized protein</fullName>
    </submittedName>
</protein>
<dbReference type="OMA" id="QMIRRYP"/>
<dbReference type="GO" id="GO:0006353">
    <property type="term" value="P:DNA-templated transcription termination"/>
    <property type="evidence" value="ECO:0007669"/>
    <property type="project" value="UniProtKB-KW"/>
</dbReference>
<keyword evidence="2" id="KW-0806">Transcription termination</keyword>
<reference evidence="4 5" key="1">
    <citation type="submission" date="2020-04" db="EMBL/GenBank/DDBJ databases">
        <title>Plant Genome Project.</title>
        <authorList>
            <person name="Zhang R.-G."/>
        </authorList>
    </citation>
    <scope>NUCLEOTIDE SEQUENCE [LARGE SCALE GENOMIC DNA]</scope>
    <source>
        <strain evidence="4">YNK0</strain>
        <tissue evidence="4">Leaf</tissue>
    </source>
</reference>
<dbReference type="InterPro" id="IPR038538">
    <property type="entry name" value="MTERF_sf"/>
</dbReference>
<accession>A0A834ZJS1</accession>
<proteinExistence type="inferred from homology"/>
<dbReference type="Gene3D" id="1.25.70.10">
    <property type="entry name" value="Transcription termination factor 3, mitochondrial"/>
    <property type="match status" value="1"/>
</dbReference>
<evidence type="ECO:0000313" key="4">
    <source>
        <dbReference type="EMBL" id="KAF8408734.1"/>
    </source>
</evidence>
<dbReference type="FunFam" id="1.25.70.10:FF:000001">
    <property type="entry name" value="Mitochondrial transcription termination factor-like"/>
    <property type="match status" value="1"/>
</dbReference>
<dbReference type="Pfam" id="PF02536">
    <property type="entry name" value="mTERF"/>
    <property type="match status" value="2"/>
</dbReference>
<keyword evidence="2" id="KW-0804">Transcription</keyword>
<evidence type="ECO:0000256" key="1">
    <source>
        <dbReference type="ARBA" id="ARBA00007692"/>
    </source>
</evidence>
<dbReference type="GO" id="GO:0003676">
    <property type="term" value="F:nucleic acid binding"/>
    <property type="evidence" value="ECO:0007669"/>
    <property type="project" value="InterPro"/>
</dbReference>
<comment type="similarity">
    <text evidence="1">Belongs to the mTERF family.</text>
</comment>
<dbReference type="PANTHER" id="PTHR13068">
    <property type="entry name" value="CGI-12 PROTEIN-RELATED"/>
    <property type="match status" value="1"/>
</dbReference>
<name>A0A834ZJS1_TETSI</name>
<dbReference type="EMBL" id="JABCRI010000003">
    <property type="protein sequence ID" value="KAF8408734.1"/>
    <property type="molecule type" value="Genomic_DNA"/>
</dbReference>
<evidence type="ECO:0000313" key="5">
    <source>
        <dbReference type="Proteomes" id="UP000655225"/>
    </source>
</evidence>
<dbReference type="PANTHER" id="PTHR13068:SF166">
    <property type="entry name" value="TRANSCRIPTION TERMINATION FACTOR MTERF15, MITOCHONDRIAL-LIKE"/>
    <property type="match status" value="1"/>
</dbReference>
<dbReference type="SMART" id="SM00733">
    <property type="entry name" value="Mterf"/>
    <property type="match status" value="8"/>
</dbReference>